<evidence type="ECO:0000313" key="2">
    <source>
        <dbReference type="Proteomes" id="UP000462501"/>
    </source>
</evidence>
<dbReference type="Proteomes" id="UP000462501">
    <property type="component" value="Unassembled WGS sequence"/>
</dbReference>
<dbReference type="Pfam" id="PF12784">
    <property type="entry name" value="PDDEXK_2"/>
    <property type="match status" value="1"/>
</dbReference>
<name>A0A845SUU7_9FIRM</name>
<sequence>MTVVFKDKACSQLLINRVLQRDDLKIIEVHTQDDLKNLWGRSVRLDILAIDSENVLYNIEVQRADKGASRKRARYNSSMMDSNVTEPGDEYEKLPETFVIFITENDYFGKQLPLYHVERVIQETGELFDDKEHIIYVNGQYRGNDPMGDLMHDFFCKNPDDMSNKLLAQSVRYYKTEEEGVSQMCKISEEIRNEGRAEGRAEGRVEDVKKLMKKLNYTFAAACDFLELSTDERSQIEKLLQ</sequence>
<evidence type="ECO:0000313" key="1">
    <source>
        <dbReference type="EMBL" id="NDO37727.1"/>
    </source>
</evidence>
<comment type="caution">
    <text evidence="1">The sequence shown here is derived from an EMBL/GenBank/DDBJ whole genome shotgun (WGS) entry which is preliminary data.</text>
</comment>
<accession>A0A845SUU7</accession>
<dbReference type="AlphaFoldDB" id="A0A845SUU7"/>
<proteinExistence type="predicted"/>
<dbReference type="InterPro" id="IPR010106">
    <property type="entry name" value="RpnA"/>
</dbReference>
<organism evidence="1 2">
    <name type="scientific">Anaerotruncus colihominis</name>
    <dbReference type="NCBI Taxonomy" id="169435"/>
    <lineage>
        <taxon>Bacteria</taxon>
        <taxon>Bacillati</taxon>
        <taxon>Bacillota</taxon>
        <taxon>Clostridia</taxon>
        <taxon>Eubacteriales</taxon>
        <taxon>Oscillospiraceae</taxon>
        <taxon>Anaerotruncus</taxon>
    </lineage>
</organism>
<gene>
    <name evidence="1" type="ORF">FMM72_00440</name>
</gene>
<protein>
    <submittedName>
        <fullName evidence="1">Rpn family recombination-promoting nuclease/putative transposase</fullName>
    </submittedName>
</protein>
<dbReference type="NCBIfam" id="TIGR01784">
    <property type="entry name" value="T_den_put_tspse"/>
    <property type="match status" value="1"/>
</dbReference>
<reference evidence="1 2" key="1">
    <citation type="submission" date="2019-06" db="EMBL/GenBank/DDBJ databases">
        <title>Draft genome sequences of 15 bacterial species constituting the stable defined intestinal microbiota of the GM15 gnotobiotic mouse model.</title>
        <authorList>
            <person name="Elie C."/>
            <person name="Mathieu A."/>
            <person name="Saliou A."/>
            <person name="Darnaud M."/>
            <person name="Leulier F."/>
            <person name="Tamellini A."/>
        </authorList>
    </citation>
    <scope>NUCLEOTIDE SEQUENCE [LARGE SCALE GENOMIC DNA]</scope>
    <source>
        <strain evidence="1 2">JM4-15</strain>
    </source>
</reference>
<dbReference type="EMBL" id="VIQT01000002">
    <property type="protein sequence ID" value="NDO37727.1"/>
    <property type="molecule type" value="Genomic_DNA"/>
</dbReference>